<feature type="signal peptide" evidence="7">
    <location>
        <begin position="1"/>
        <end position="23"/>
    </location>
</feature>
<comment type="similarity">
    <text evidence="2">Belongs to the acid sphingomyelinase family.</text>
</comment>
<comment type="subcellular location">
    <subcellularLocation>
        <location evidence="1">Secreted</location>
    </subcellularLocation>
</comment>
<evidence type="ECO:0000259" key="8">
    <source>
        <dbReference type="Pfam" id="PF00149"/>
    </source>
</evidence>
<feature type="chain" id="PRO_5044886111" description="Calcineurin-like phosphoesterase domain-containing protein" evidence="7">
    <location>
        <begin position="24"/>
        <end position="505"/>
    </location>
</feature>
<keyword evidence="4" id="KW-0378">Hydrolase</keyword>
<evidence type="ECO:0000313" key="11">
    <source>
        <dbReference type="Proteomes" id="UP001620626"/>
    </source>
</evidence>
<evidence type="ECO:0000259" key="9">
    <source>
        <dbReference type="Pfam" id="PF19272"/>
    </source>
</evidence>
<name>A0ABD2M7K7_9BILA</name>
<evidence type="ECO:0000256" key="5">
    <source>
        <dbReference type="ARBA" id="ARBA00023180"/>
    </source>
</evidence>
<sequence length="505" mass="58504">MLHCLLALLNCFFTCLLVPSAYSDRLPKATGKFVLFTDFHIDNHYDPRGDPTKMCHWNETNATNRTMANANTSPGPFGTRSCDSPLSLVNFMVKEAQKQLESPDYVIWTGDNAAHDEYDEKRFFDTLESANSVILSRFPNAIVIPVVGNHESVPGNDFTDNGTNNFAGIFERWKNWIGESAKDTFLRGGYYLFRSPLDNSSFLILNTNFYYVGNKVLKRVKLNISNIILLWEIDNFEHPEDPAGQFAFLEYQLKEAKRNNGIVHILAHIPIGAYEMYKTDREDWKPEMSGPYNQRLYELFVKYAPWIGWMLFGHLHTDTFRIIKSPDGSAVQRMFLNPAVTPLFNLNNPAFRIYEYNTKSMEIEDIKYVTFFVNLEALNANGAEISEAKFEYSFRQTYGIQSPLNAKSLDNLVERMKQNETLFDQYFNYSSVQWMTRKLNETERKSHLCVVEFVDFDQLERCINPKMTLPFFYVLLLLGSLFVISVAFLAAFFFLPYIRKKMSKI</sequence>
<keyword evidence="3" id="KW-0964">Secreted</keyword>
<evidence type="ECO:0000256" key="1">
    <source>
        <dbReference type="ARBA" id="ARBA00004613"/>
    </source>
</evidence>
<dbReference type="Proteomes" id="UP001620626">
    <property type="component" value="Unassembled WGS sequence"/>
</dbReference>
<dbReference type="Gene3D" id="3.60.21.10">
    <property type="match status" value="1"/>
</dbReference>
<feature type="domain" description="Sphingomyelin phosphodiesterase C-terminal" evidence="9">
    <location>
        <begin position="331"/>
        <end position="466"/>
    </location>
</feature>
<evidence type="ECO:0000256" key="4">
    <source>
        <dbReference type="ARBA" id="ARBA00022801"/>
    </source>
</evidence>
<keyword evidence="5" id="KW-0325">Glycoprotein</keyword>
<evidence type="ECO:0000256" key="2">
    <source>
        <dbReference type="ARBA" id="ARBA00008234"/>
    </source>
</evidence>
<dbReference type="Pfam" id="PF00149">
    <property type="entry name" value="Metallophos"/>
    <property type="match status" value="1"/>
</dbReference>
<dbReference type="PANTHER" id="PTHR10340">
    <property type="entry name" value="SPHINGOMYELIN PHOSPHODIESTERASE"/>
    <property type="match status" value="1"/>
</dbReference>
<dbReference type="AlphaFoldDB" id="A0ABD2M7K7"/>
<evidence type="ECO:0000256" key="3">
    <source>
        <dbReference type="ARBA" id="ARBA00022525"/>
    </source>
</evidence>
<evidence type="ECO:0000313" key="10">
    <source>
        <dbReference type="EMBL" id="KAL3123268.1"/>
    </source>
</evidence>
<dbReference type="InterPro" id="IPR045473">
    <property type="entry name" value="ASM_C"/>
</dbReference>
<organism evidence="10 11">
    <name type="scientific">Heterodera trifolii</name>
    <dbReference type="NCBI Taxonomy" id="157864"/>
    <lineage>
        <taxon>Eukaryota</taxon>
        <taxon>Metazoa</taxon>
        <taxon>Ecdysozoa</taxon>
        <taxon>Nematoda</taxon>
        <taxon>Chromadorea</taxon>
        <taxon>Rhabditida</taxon>
        <taxon>Tylenchina</taxon>
        <taxon>Tylenchomorpha</taxon>
        <taxon>Tylenchoidea</taxon>
        <taxon>Heteroderidae</taxon>
        <taxon>Heteroderinae</taxon>
        <taxon>Heterodera</taxon>
    </lineage>
</organism>
<keyword evidence="6" id="KW-0472">Membrane</keyword>
<keyword evidence="6" id="KW-1133">Transmembrane helix</keyword>
<proteinExistence type="inferred from homology"/>
<feature type="transmembrane region" description="Helical" evidence="6">
    <location>
        <begin position="471"/>
        <end position="495"/>
    </location>
</feature>
<gene>
    <name evidence="10" type="ORF">niasHT_006811</name>
</gene>
<dbReference type="GO" id="GO:0016787">
    <property type="term" value="F:hydrolase activity"/>
    <property type="evidence" value="ECO:0007669"/>
    <property type="project" value="UniProtKB-KW"/>
</dbReference>
<dbReference type="InterPro" id="IPR004843">
    <property type="entry name" value="Calcineurin-like_PHP"/>
</dbReference>
<reference evidence="10 11" key="1">
    <citation type="submission" date="2024-10" db="EMBL/GenBank/DDBJ databases">
        <authorList>
            <person name="Kim D."/>
        </authorList>
    </citation>
    <scope>NUCLEOTIDE SEQUENCE [LARGE SCALE GENOMIC DNA]</scope>
    <source>
        <strain evidence="10">BH-2024</strain>
    </source>
</reference>
<evidence type="ECO:0000256" key="6">
    <source>
        <dbReference type="SAM" id="Phobius"/>
    </source>
</evidence>
<dbReference type="SUPFAM" id="SSF56300">
    <property type="entry name" value="Metallo-dependent phosphatases"/>
    <property type="match status" value="1"/>
</dbReference>
<evidence type="ECO:0008006" key="12">
    <source>
        <dbReference type="Google" id="ProtNLM"/>
    </source>
</evidence>
<dbReference type="EMBL" id="JBICBT010000106">
    <property type="protein sequence ID" value="KAL3123268.1"/>
    <property type="molecule type" value="Genomic_DNA"/>
</dbReference>
<comment type="caution">
    <text evidence="10">The sequence shown here is derived from an EMBL/GenBank/DDBJ whole genome shotgun (WGS) entry which is preliminary data.</text>
</comment>
<dbReference type="GO" id="GO:0005576">
    <property type="term" value="C:extracellular region"/>
    <property type="evidence" value="ECO:0007669"/>
    <property type="project" value="UniProtKB-SubCell"/>
</dbReference>
<dbReference type="Pfam" id="PF19272">
    <property type="entry name" value="ASMase_C"/>
    <property type="match status" value="1"/>
</dbReference>
<protein>
    <recommendedName>
        <fullName evidence="12">Calcineurin-like phosphoesterase domain-containing protein</fullName>
    </recommendedName>
</protein>
<keyword evidence="6" id="KW-0812">Transmembrane</keyword>
<keyword evidence="7" id="KW-0732">Signal</keyword>
<dbReference type="InterPro" id="IPR029052">
    <property type="entry name" value="Metallo-depent_PP-like"/>
</dbReference>
<keyword evidence="11" id="KW-1185">Reference proteome</keyword>
<feature type="domain" description="Calcineurin-like phosphoesterase" evidence="8">
    <location>
        <begin position="32"/>
        <end position="317"/>
    </location>
</feature>
<accession>A0ABD2M7K7</accession>
<evidence type="ECO:0000256" key="7">
    <source>
        <dbReference type="SAM" id="SignalP"/>
    </source>
</evidence>
<dbReference type="PANTHER" id="PTHR10340:SF57">
    <property type="entry name" value="METALLOPHOS DOMAIN-CONTAINING PROTEIN"/>
    <property type="match status" value="1"/>
</dbReference>